<dbReference type="InterPro" id="IPR050679">
    <property type="entry name" value="Bact_HTH_transcr_reg"/>
</dbReference>
<dbReference type="InterPro" id="IPR011663">
    <property type="entry name" value="UTRA"/>
</dbReference>
<evidence type="ECO:0000256" key="4">
    <source>
        <dbReference type="SAM" id="MobiDB-lite"/>
    </source>
</evidence>
<evidence type="ECO:0000259" key="5">
    <source>
        <dbReference type="PROSITE" id="PS50949"/>
    </source>
</evidence>
<dbReference type="PROSITE" id="PS50949">
    <property type="entry name" value="HTH_GNTR"/>
    <property type="match status" value="1"/>
</dbReference>
<keyword evidence="3" id="KW-0804">Transcription</keyword>
<dbReference type="GO" id="GO:0003677">
    <property type="term" value="F:DNA binding"/>
    <property type="evidence" value="ECO:0007669"/>
    <property type="project" value="UniProtKB-KW"/>
</dbReference>
<protein>
    <submittedName>
        <fullName evidence="6">GntR family transcriptional regulator</fullName>
    </submittedName>
</protein>
<proteinExistence type="predicted"/>
<dbReference type="InterPro" id="IPR036390">
    <property type="entry name" value="WH_DNA-bd_sf"/>
</dbReference>
<dbReference type="Gene3D" id="1.10.10.10">
    <property type="entry name" value="Winged helix-like DNA-binding domain superfamily/Winged helix DNA-binding domain"/>
    <property type="match status" value="1"/>
</dbReference>
<dbReference type="GO" id="GO:0003700">
    <property type="term" value="F:DNA-binding transcription factor activity"/>
    <property type="evidence" value="ECO:0007669"/>
    <property type="project" value="InterPro"/>
</dbReference>
<reference evidence="6 7" key="1">
    <citation type="submission" date="2019-09" db="EMBL/GenBank/DDBJ databases">
        <title>Actinomadura physcomitrii sp. nov., a novel actinomycete isolated from moss [Physcomitrium sphaericum (Ludw) Fuernr].</title>
        <authorList>
            <person name="Zhuang X."/>
            <person name="Liu C."/>
        </authorList>
    </citation>
    <scope>NUCLEOTIDE SEQUENCE [LARGE SCALE GENOMIC DNA]</scope>
    <source>
        <strain evidence="6 7">HMC1</strain>
    </source>
</reference>
<name>A0A6H9YKY5_9ACTN</name>
<dbReference type="InterPro" id="IPR028978">
    <property type="entry name" value="Chorismate_lyase_/UTRA_dom_sf"/>
</dbReference>
<dbReference type="InterPro" id="IPR000524">
    <property type="entry name" value="Tscrpt_reg_HTH_GntR"/>
</dbReference>
<dbReference type="PANTHER" id="PTHR44846:SF17">
    <property type="entry name" value="GNTR-FAMILY TRANSCRIPTIONAL REGULATOR"/>
    <property type="match status" value="1"/>
</dbReference>
<feature type="region of interest" description="Disordered" evidence="4">
    <location>
        <begin position="25"/>
        <end position="52"/>
    </location>
</feature>
<dbReference type="Pfam" id="PF00392">
    <property type="entry name" value="GntR"/>
    <property type="match status" value="1"/>
</dbReference>
<dbReference type="SMART" id="SM00345">
    <property type="entry name" value="HTH_GNTR"/>
    <property type="match status" value="1"/>
</dbReference>
<evidence type="ECO:0000256" key="1">
    <source>
        <dbReference type="ARBA" id="ARBA00023015"/>
    </source>
</evidence>
<keyword evidence="1" id="KW-0805">Transcription regulation</keyword>
<evidence type="ECO:0000256" key="3">
    <source>
        <dbReference type="ARBA" id="ARBA00023163"/>
    </source>
</evidence>
<evidence type="ECO:0000313" key="6">
    <source>
        <dbReference type="EMBL" id="KAB2342432.1"/>
    </source>
</evidence>
<dbReference type="PRINTS" id="PR00035">
    <property type="entry name" value="HTHGNTR"/>
</dbReference>
<organism evidence="6 7">
    <name type="scientific">Actinomadura rudentiformis</name>
    <dbReference type="NCBI Taxonomy" id="359158"/>
    <lineage>
        <taxon>Bacteria</taxon>
        <taxon>Bacillati</taxon>
        <taxon>Actinomycetota</taxon>
        <taxon>Actinomycetes</taxon>
        <taxon>Streptosporangiales</taxon>
        <taxon>Thermomonosporaceae</taxon>
        <taxon>Actinomadura</taxon>
    </lineage>
</organism>
<dbReference type="SUPFAM" id="SSF64288">
    <property type="entry name" value="Chorismate lyase-like"/>
    <property type="match status" value="1"/>
</dbReference>
<evidence type="ECO:0000256" key="2">
    <source>
        <dbReference type="ARBA" id="ARBA00023125"/>
    </source>
</evidence>
<dbReference type="OrthoDB" id="3214900at2"/>
<keyword evidence="2" id="KW-0238">DNA-binding</keyword>
<dbReference type="SMART" id="SM00866">
    <property type="entry name" value="UTRA"/>
    <property type="match status" value="1"/>
</dbReference>
<feature type="region of interest" description="Disordered" evidence="4">
    <location>
        <begin position="273"/>
        <end position="315"/>
    </location>
</feature>
<comment type="caution">
    <text evidence="6">The sequence shown here is derived from an EMBL/GenBank/DDBJ whole genome shotgun (WGS) entry which is preliminary data.</text>
</comment>
<dbReference type="Proteomes" id="UP000468735">
    <property type="component" value="Unassembled WGS sequence"/>
</dbReference>
<dbReference type="EMBL" id="WBMT01000022">
    <property type="protein sequence ID" value="KAB2342432.1"/>
    <property type="molecule type" value="Genomic_DNA"/>
</dbReference>
<sequence>MGGKGADRMAARRWREVADDLLKRIENGDFPREKDGGRRKLPPESELQSQYETSRNTIREALDFLANRGHVVSEQGKGTFIVFRPEPVHVTLSADQLGVGPGGGEGQWYKRDAAVQNREPTSSVPRVEIQVVSEQLAWYLQVEPNTQVVSRHQQIYLDNEPWSLQTSYYPLDFALKGGASKLLEAHDIPEGAVKYLGETLGYREVGYHDEISARAPDDNEKRFFALGDSAADVVFETIRTAYGNEGKAFRLTVTVWPADRNRLHYNVGAVPTGVMRAPTRYPPQTDAPDGKSTGRPAAAPADKSSKRSPNGDGGT</sequence>
<gene>
    <name evidence="6" type="ORF">F8566_38445</name>
</gene>
<feature type="domain" description="HTH gntR-type" evidence="5">
    <location>
        <begin position="11"/>
        <end position="84"/>
    </location>
</feature>
<dbReference type="GO" id="GO:0045892">
    <property type="term" value="P:negative regulation of DNA-templated transcription"/>
    <property type="evidence" value="ECO:0007669"/>
    <property type="project" value="TreeGrafter"/>
</dbReference>
<dbReference type="CDD" id="cd07377">
    <property type="entry name" value="WHTH_GntR"/>
    <property type="match status" value="1"/>
</dbReference>
<dbReference type="Pfam" id="PF07702">
    <property type="entry name" value="UTRA"/>
    <property type="match status" value="1"/>
</dbReference>
<dbReference type="InterPro" id="IPR036388">
    <property type="entry name" value="WH-like_DNA-bd_sf"/>
</dbReference>
<accession>A0A6H9YKY5</accession>
<keyword evidence="7" id="KW-1185">Reference proteome</keyword>
<feature type="compositionally biased region" description="Basic and acidic residues" evidence="4">
    <location>
        <begin position="25"/>
        <end position="43"/>
    </location>
</feature>
<evidence type="ECO:0000313" key="7">
    <source>
        <dbReference type="Proteomes" id="UP000468735"/>
    </source>
</evidence>
<dbReference type="Gene3D" id="3.40.1410.10">
    <property type="entry name" value="Chorismate lyase-like"/>
    <property type="match status" value="1"/>
</dbReference>
<dbReference type="PANTHER" id="PTHR44846">
    <property type="entry name" value="MANNOSYL-D-GLYCERATE TRANSPORT/METABOLISM SYSTEM REPRESSOR MNGR-RELATED"/>
    <property type="match status" value="1"/>
</dbReference>
<dbReference type="AlphaFoldDB" id="A0A6H9YKY5"/>
<dbReference type="SUPFAM" id="SSF46785">
    <property type="entry name" value="Winged helix' DNA-binding domain"/>
    <property type="match status" value="1"/>
</dbReference>